<reference evidence="3 4" key="1">
    <citation type="journal article" date="2016" name="Nat. Commun.">
        <title>Thousands of microbial genomes shed light on interconnected biogeochemical processes in an aquifer system.</title>
        <authorList>
            <person name="Anantharaman K."/>
            <person name="Brown C.T."/>
            <person name="Hug L.A."/>
            <person name="Sharon I."/>
            <person name="Castelle C.J."/>
            <person name="Probst A.J."/>
            <person name="Thomas B.C."/>
            <person name="Singh A."/>
            <person name="Wilkins M.J."/>
            <person name="Karaoz U."/>
            <person name="Brodie E.L."/>
            <person name="Williams K.H."/>
            <person name="Hubbard S.S."/>
            <person name="Banfield J.F."/>
        </authorList>
    </citation>
    <scope>NUCLEOTIDE SEQUENCE [LARGE SCALE GENOMIC DNA]</scope>
</reference>
<feature type="chain" id="PRO_5009582940" description="Bacterial Ig-like domain-containing protein" evidence="2">
    <location>
        <begin position="31"/>
        <end position="255"/>
    </location>
</feature>
<protein>
    <recommendedName>
        <fullName evidence="5">Bacterial Ig-like domain-containing protein</fullName>
    </recommendedName>
</protein>
<evidence type="ECO:0000313" key="3">
    <source>
        <dbReference type="EMBL" id="OGZ43470.1"/>
    </source>
</evidence>
<accession>A0A1G2G0U0</accession>
<evidence type="ECO:0000256" key="1">
    <source>
        <dbReference type="SAM" id="Phobius"/>
    </source>
</evidence>
<organism evidence="3 4">
    <name type="scientific">Candidatus Ryanbacteria bacterium RIFCSPHIGHO2_01_FULL_48_27</name>
    <dbReference type="NCBI Taxonomy" id="1802115"/>
    <lineage>
        <taxon>Bacteria</taxon>
        <taxon>Candidatus Ryaniibacteriota</taxon>
    </lineage>
</organism>
<evidence type="ECO:0000256" key="2">
    <source>
        <dbReference type="SAM" id="SignalP"/>
    </source>
</evidence>
<dbReference type="STRING" id="1802115.A2756_04095"/>
<comment type="caution">
    <text evidence="3">The sequence shown here is derived from an EMBL/GenBank/DDBJ whole genome shotgun (WGS) entry which is preliminary data.</text>
</comment>
<sequence length="255" mass="28502">MHRSSIHTSFSVFIFAVVSLLSSVAGTADAQSPIVPLDIAEPTIAISPDIFYPLDEILYVEGLARPHASVKVELRKSGAKPIRLSSQASANGEWTIAERLMLEKGDWEIRAQVVENGSASAWSNPRIIRAVINGFQVGNFTIKFSTAALYLSLLFMAGLSLLVYGSVRVRTMRRREENRIRQKRIRELESKLKQKELEELTKSVQKGFSEIRSDILEKGIAQGTLPQTQEESIEKLQTIQSKIEEEIHDVAKLDP</sequence>
<keyword evidence="1" id="KW-1133">Transmembrane helix</keyword>
<keyword evidence="1" id="KW-0812">Transmembrane</keyword>
<proteinExistence type="predicted"/>
<feature type="signal peptide" evidence="2">
    <location>
        <begin position="1"/>
        <end position="30"/>
    </location>
</feature>
<gene>
    <name evidence="3" type="ORF">A2756_04095</name>
</gene>
<keyword evidence="1" id="KW-0472">Membrane</keyword>
<dbReference type="Proteomes" id="UP000177785">
    <property type="component" value="Unassembled WGS sequence"/>
</dbReference>
<dbReference type="AlphaFoldDB" id="A0A1G2G0U0"/>
<keyword evidence="2" id="KW-0732">Signal</keyword>
<feature type="transmembrane region" description="Helical" evidence="1">
    <location>
        <begin position="147"/>
        <end position="167"/>
    </location>
</feature>
<name>A0A1G2G0U0_9BACT</name>
<dbReference type="EMBL" id="MHNL01000034">
    <property type="protein sequence ID" value="OGZ43470.1"/>
    <property type="molecule type" value="Genomic_DNA"/>
</dbReference>
<evidence type="ECO:0008006" key="5">
    <source>
        <dbReference type="Google" id="ProtNLM"/>
    </source>
</evidence>
<evidence type="ECO:0000313" key="4">
    <source>
        <dbReference type="Proteomes" id="UP000177785"/>
    </source>
</evidence>